<feature type="repeat" description="WD" evidence="6">
    <location>
        <begin position="141"/>
        <end position="176"/>
    </location>
</feature>
<feature type="domain" description="Vacuolar import/degradation Vid27 C-terminal" evidence="7">
    <location>
        <begin position="76"/>
        <end position="175"/>
    </location>
</feature>
<reference evidence="8" key="1">
    <citation type="journal article" date="2021" name="Sci. Adv.">
        <title>The American lobster genome reveals insights on longevity, neural, and immune adaptations.</title>
        <authorList>
            <person name="Polinski J.M."/>
            <person name="Zimin A.V."/>
            <person name="Clark K.F."/>
            <person name="Kohn A.B."/>
            <person name="Sadowski N."/>
            <person name="Timp W."/>
            <person name="Ptitsyn A."/>
            <person name="Khanna P."/>
            <person name="Romanova D.Y."/>
            <person name="Williams P."/>
            <person name="Greenwood S.J."/>
            <person name="Moroz L.L."/>
            <person name="Walt D.R."/>
            <person name="Bodnar A.G."/>
        </authorList>
    </citation>
    <scope>NUCLEOTIDE SEQUENCE</scope>
    <source>
        <strain evidence="8">GMGI-L3</strain>
    </source>
</reference>
<evidence type="ECO:0000256" key="5">
    <source>
        <dbReference type="ARBA" id="ARBA00022737"/>
    </source>
</evidence>
<keyword evidence="4 6" id="KW-0853">WD repeat</keyword>
<evidence type="ECO:0000256" key="6">
    <source>
        <dbReference type="PROSITE-ProRule" id="PRU00221"/>
    </source>
</evidence>
<dbReference type="GO" id="GO:2000001">
    <property type="term" value="P:regulation of DNA damage checkpoint"/>
    <property type="evidence" value="ECO:0007669"/>
    <property type="project" value="TreeGrafter"/>
</dbReference>
<protein>
    <recommendedName>
        <fullName evidence="3">WD repeat-containing protein 76</fullName>
    </recommendedName>
</protein>
<dbReference type="GO" id="GO:0003677">
    <property type="term" value="F:DNA binding"/>
    <property type="evidence" value="ECO:0007669"/>
    <property type="project" value="TreeGrafter"/>
</dbReference>
<comment type="caution">
    <text evidence="8">The sequence shown here is derived from an EMBL/GenBank/DDBJ whole genome shotgun (WGS) entry which is preliminary data.</text>
</comment>
<organism evidence="8 9">
    <name type="scientific">Homarus americanus</name>
    <name type="common">American lobster</name>
    <dbReference type="NCBI Taxonomy" id="6706"/>
    <lineage>
        <taxon>Eukaryota</taxon>
        <taxon>Metazoa</taxon>
        <taxon>Ecdysozoa</taxon>
        <taxon>Arthropoda</taxon>
        <taxon>Crustacea</taxon>
        <taxon>Multicrustacea</taxon>
        <taxon>Malacostraca</taxon>
        <taxon>Eumalacostraca</taxon>
        <taxon>Eucarida</taxon>
        <taxon>Decapoda</taxon>
        <taxon>Pleocyemata</taxon>
        <taxon>Astacidea</taxon>
        <taxon>Nephropoidea</taxon>
        <taxon>Nephropidae</taxon>
        <taxon>Homarus</taxon>
    </lineage>
</organism>
<dbReference type="InterPro" id="IPR015943">
    <property type="entry name" value="WD40/YVTN_repeat-like_dom_sf"/>
</dbReference>
<dbReference type="InterPro" id="IPR036322">
    <property type="entry name" value="WD40_repeat_dom_sf"/>
</dbReference>
<gene>
    <name evidence="8" type="primary">Wdr76-L</name>
    <name evidence="8" type="ORF">Hamer_G005599</name>
</gene>
<evidence type="ECO:0000256" key="3">
    <source>
        <dbReference type="ARBA" id="ARBA00021234"/>
    </source>
</evidence>
<evidence type="ECO:0000313" key="9">
    <source>
        <dbReference type="Proteomes" id="UP000747542"/>
    </source>
</evidence>
<dbReference type="PANTHER" id="PTHR14773">
    <property type="entry name" value="WD REPEAT-CONTAINING PROTEIN 76"/>
    <property type="match status" value="1"/>
</dbReference>
<dbReference type="Proteomes" id="UP000747542">
    <property type="component" value="Unassembled WGS sequence"/>
</dbReference>
<evidence type="ECO:0000259" key="7">
    <source>
        <dbReference type="Pfam" id="PF08553"/>
    </source>
</evidence>
<comment type="similarity">
    <text evidence="2">Belongs to the WD repeat DDB2/WDR76 family.</text>
</comment>
<dbReference type="PROSITE" id="PS50082">
    <property type="entry name" value="WD_REPEATS_2"/>
    <property type="match status" value="1"/>
</dbReference>
<evidence type="ECO:0000256" key="1">
    <source>
        <dbReference type="ARBA" id="ARBA00002530"/>
    </source>
</evidence>
<keyword evidence="9" id="KW-1185">Reference proteome</keyword>
<dbReference type="PANTHER" id="PTHR14773:SF0">
    <property type="entry name" value="WD REPEAT-CONTAINING PROTEIN 76"/>
    <property type="match status" value="1"/>
</dbReference>
<accession>A0A8J5K2W7</accession>
<sequence length="290" mass="32851">PAPLTDYYSSQNKENFELFKKDFETLSSPAGGKGIWDVERKDETCGAYYLSPHSRPINCLTVDPWNHRHLYTTSYDGSLRRTDLEAGVVQEVYKYVEESLYNMYINYHAHVDMNNILVGASHGEVIHVDLRAAEKKPVEYLVHNKTSVKLVTVHPTQNHYFATASRDGSVCLWDVRHHIKNIPIATCAHGRSITGLQFSPLTVERKIPHNNQTGRWLTTFKAHYVPCREDLIVVGSLLQQRRVEIWGCDGQLKHNFMGEHFASVASVTALHPTLPVLAGCNSSGRVHVFK</sequence>
<dbReference type="GO" id="GO:0005634">
    <property type="term" value="C:nucleus"/>
    <property type="evidence" value="ECO:0007669"/>
    <property type="project" value="TreeGrafter"/>
</dbReference>
<feature type="non-terminal residue" evidence="8">
    <location>
        <position position="290"/>
    </location>
</feature>
<proteinExistence type="inferred from homology"/>
<evidence type="ECO:0000256" key="4">
    <source>
        <dbReference type="ARBA" id="ARBA00022574"/>
    </source>
</evidence>
<dbReference type="InterPro" id="IPR013863">
    <property type="entry name" value="VID27_C"/>
</dbReference>
<evidence type="ECO:0000256" key="2">
    <source>
        <dbReference type="ARBA" id="ARBA00005434"/>
    </source>
</evidence>
<dbReference type="EMBL" id="JAHLQT010022531">
    <property type="protein sequence ID" value="KAG7166488.1"/>
    <property type="molecule type" value="Genomic_DNA"/>
</dbReference>
<name>A0A8J5K2W7_HOMAM</name>
<keyword evidence="5" id="KW-0677">Repeat</keyword>
<dbReference type="Gene3D" id="2.130.10.10">
    <property type="entry name" value="YVTN repeat-like/Quinoprotein amine dehydrogenase"/>
    <property type="match status" value="1"/>
</dbReference>
<dbReference type="SUPFAM" id="SSF50978">
    <property type="entry name" value="WD40 repeat-like"/>
    <property type="match status" value="1"/>
</dbReference>
<dbReference type="InterPro" id="IPR050853">
    <property type="entry name" value="WD_repeat_DNA-damage-binding"/>
</dbReference>
<dbReference type="InterPro" id="IPR001680">
    <property type="entry name" value="WD40_rpt"/>
</dbReference>
<dbReference type="AlphaFoldDB" id="A0A8J5K2W7"/>
<comment type="function">
    <text evidence="1">Specifically binds 5-hydroxymethylcytosine (5hmC), suggesting that it acts as a specific reader of 5hmC.</text>
</comment>
<dbReference type="SMART" id="SM00320">
    <property type="entry name" value="WD40"/>
    <property type="match status" value="3"/>
</dbReference>
<dbReference type="Pfam" id="PF08553">
    <property type="entry name" value="VID27"/>
    <property type="match status" value="1"/>
</dbReference>
<evidence type="ECO:0000313" key="8">
    <source>
        <dbReference type="EMBL" id="KAG7166488.1"/>
    </source>
</evidence>